<proteinExistence type="predicted"/>
<keyword evidence="2" id="KW-1185">Reference proteome</keyword>
<accession>A0AAD8K133</accession>
<dbReference type="Proteomes" id="UP001229421">
    <property type="component" value="Unassembled WGS sequence"/>
</dbReference>
<name>A0AAD8K133_TARER</name>
<reference evidence="1" key="1">
    <citation type="journal article" date="2023" name="bioRxiv">
        <title>Improved chromosome-level genome assembly for marigold (Tagetes erecta).</title>
        <authorList>
            <person name="Jiang F."/>
            <person name="Yuan L."/>
            <person name="Wang S."/>
            <person name="Wang H."/>
            <person name="Xu D."/>
            <person name="Wang A."/>
            <person name="Fan W."/>
        </authorList>
    </citation>
    <scope>NUCLEOTIDE SEQUENCE</scope>
    <source>
        <strain evidence="1">WSJ</strain>
        <tissue evidence="1">Leaf</tissue>
    </source>
</reference>
<dbReference type="AlphaFoldDB" id="A0AAD8K133"/>
<protein>
    <submittedName>
        <fullName evidence="1">Uncharacterized protein</fullName>
    </submittedName>
</protein>
<evidence type="ECO:0000313" key="2">
    <source>
        <dbReference type="Proteomes" id="UP001229421"/>
    </source>
</evidence>
<evidence type="ECO:0000313" key="1">
    <source>
        <dbReference type="EMBL" id="KAK1411190.1"/>
    </source>
</evidence>
<gene>
    <name evidence="1" type="ORF">QVD17_37736</name>
</gene>
<sequence>MTSGWLGLALDEESSIQMVCSKVYKFKGTGLRKKITALVTYSTIWTIWKTRNEWIFTKRAKTAGRLLEDVKLQSFNWINYRSSKLMVSWENWCKSPYEGLPYPFEYLEDYELMNASLEALFRPLIPSANSVIEDIKIPSFQ</sequence>
<comment type="caution">
    <text evidence="1">The sequence shown here is derived from an EMBL/GenBank/DDBJ whole genome shotgun (WGS) entry which is preliminary data.</text>
</comment>
<dbReference type="EMBL" id="JAUHHV010000010">
    <property type="protein sequence ID" value="KAK1411190.1"/>
    <property type="molecule type" value="Genomic_DNA"/>
</dbReference>
<organism evidence="1 2">
    <name type="scientific">Tagetes erecta</name>
    <name type="common">African marigold</name>
    <dbReference type="NCBI Taxonomy" id="13708"/>
    <lineage>
        <taxon>Eukaryota</taxon>
        <taxon>Viridiplantae</taxon>
        <taxon>Streptophyta</taxon>
        <taxon>Embryophyta</taxon>
        <taxon>Tracheophyta</taxon>
        <taxon>Spermatophyta</taxon>
        <taxon>Magnoliopsida</taxon>
        <taxon>eudicotyledons</taxon>
        <taxon>Gunneridae</taxon>
        <taxon>Pentapetalae</taxon>
        <taxon>asterids</taxon>
        <taxon>campanulids</taxon>
        <taxon>Asterales</taxon>
        <taxon>Asteraceae</taxon>
        <taxon>Asteroideae</taxon>
        <taxon>Heliantheae alliance</taxon>
        <taxon>Tageteae</taxon>
        <taxon>Tagetes</taxon>
    </lineage>
</organism>